<comment type="caution">
    <text evidence="1">The sequence shown here is derived from an EMBL/GenBank/DDBJ whole genome shotgun (WGS) entry which is preliminary data.</text>
</comment>
<name>A0A498KTI2_MALDO</name>
<evidence type="ECO:0008006" key="3">
    <source>
        <dbReference type="Google" id="ProtNLM"/>
    </source>
</evidence>
<dbReference type="AlphaFoldDB" id="A0A498KTI2"/>
<sequence>MIVHEGFWQLVGRLLRLPTEALALLHGSKFGISLGLRCLILESNFQESISCLNDKLDNGSWKAYLILAKSWTPRSASKAVDLLASQKSKEMCDVSWVDRPPSSLVFVLHNDGLPCPP</sequence>
<dbReference type="EMBL" id="RDQH01000327">
    <property type="protein sequence ID" value="RXI09012.1"/>
    <property type="molecule type" value="Genomic_DNA"/>
</dbReference>
<proteinExistence type="predicted"/>
<reference evidence="1 2" key="1">
    <citation type="submission" date="2018-10" db="EMBL/GenBank/DDBJ databases">
        <title>A high-quality apple genome assembly.</title>
        <authorList>
            <person name="Hu J."/>
        </authorList>
    </citation>
    <scope>NUCLEOTIDE SEQUENCE [LARGE SCALE GENOMIC DNA]</scope>
    <source>
        <strain evidence="2">cv. HFTH1</strain>
        <tissue evidence="1">Young leaf</tissue>
    </source>
</reference>
<dbReference type="PANTHER" id="PTHR47074">
    <property type="entry name" value="BNAC02G40300D PROTEIN"/>
    <property type="match status" value="1"/>
</dbReference>
<dbReference type="PANTHER" id="PTHR47074:SF11">
    <property type="entry name" value="REVERSE TRANSCRIPTASE-LIKE PROTEIN"/>
    <property type="match status" value="1"/>
</dbReference>
<organism evidence="1 2">
    <name type="scientific">Malus domestica</name>
    <name type="common">Apple</name>
    <name type="synonym">Pyrus malus</name>
    <dbReference type="NCBI Taxonomy" id="3750"/>
    <lineage>
        <taxon>Eukaryota</taxon>
        <taxon>Viridiplantae</taxon>
        <taxon>Streptophyta</taxon>
        <taxon>Embryophyta</taxon>
        <taxon>Tracheophyta</taxon>
        <taxon>Spermatophyta</taxon>
        <taxon>Magnoliopsida</taxon>
        <taxon>eudicotyledons</taxon>
        <taxon>Gunneridae</taxon>
        <taxon>Pentapetalae</taxon>
        <taxon>rosids</taxon>
        <taxon>fabids</taxon>
        <taxon>Rosales</taxon>
        <taxon>Rosaceae</taxon>
        <taxon>Amygdaloideae</taxon>
        <taxon>Maleae</taxon>
        <taxon>Malus</taxon>
    </lineage>
</organism>
<dbReference type="Proteomes" id="UP000290289">
    <property type="component" value="Chromosome 1"/>
</dbReference>
<keyword evidence="2" id="KW-1185">Reference proteome</keyword>
<evidence type="ECO:0000313" key="2">
    <source>
        <dbReference type="Proteomes" id="UP000290289"/>
    </source>
</evidence>
<dbReference type="InterPro" id="IPR052929">
    <property type="entry name" value="RNase_H-like_EbsB-rel"/>
</dbReference>
<gene>
    <name evidence="1" type="ORF">DVH24_023156</name>
</gene>
<evidence type="ECO:0000313" key="1">
    <source>
        <dbReference type="EMBL" id="RXI09012.1"/>
    </source>
</evidence>
<accession>A0A498KTI2</accession>
<protein>
    <recommendedName>
        <fullName evidence="3">RNase H type-1 domain-containing protein</fullName>
    </recommendedName>
</protein>